<dbReference type="Proteomes" id="UP001501490">
    <property type="component" value="Unassembled WGS sequence"/>
</dbReference>
<dbReference type="EMBL" id="BAABAB010000017">
    <property type="protein sequence ID" value="GAA3621892.1"/>
    <property type="molecule type" value="Genomic_DNA"/>
</dbReference>
<name>A0ABP7A0H3_9ACTN</name>
<gene>
    <name evidence="2" type="ORF">GCM10022236_25280</name>
</gene>
<protein>
    <recommendedName>
        <fullName evidence="4">Secreted protein</fullName>
    </recommendedName>
</protein>
<feature type="signal peptide" evidence="1">
    <location>
        <begin position="1"/>
        <end position="24"/>
    </location>
</feature>
<accession>A0ABP7A0H3</accession>
<comment type="caution">
    <text evidence="2">The sequence shown here is derived from an EMBL/GenBank/DDBJ whole genome shotgun (WGS) entry which is preliminary data.</text>
</comment>
<proteinExistence type="predicted"/>
<evidence type="ECO:0000313" key="2">
    <source>
        <dbReference type="EMBL" id="GAA3621892.1"/>
    </source>
</evidence>
<reference evidence="3" key="1">
    <citation type="journal article" date="2019" name="Int. J. Syst. Evol. Microbiol.">
        <title>The Global Catalogue of Microorganisms (GCM) 10K type strain sequencing project: providing services to taxonomists for standard genome sequencing and annotation.</title>
        <authorList>
            <consortium name="The Broad Institute Genomics Platform"/>
            <consortium name="The Broad Institute Genome Sequencing Center for Infectious Disease"/>
            <person name="Wu L."/>
            <person name="Ma J."/>
        </authorList>
    </citation>
    <scope>NUCLEOTIDE SEQUENCE [LARGE SCALE GENOMIC DNA]</scope>
    <source>
        <strain evidence="3">JCM 16929</strain>
    </source>
</reference>
<keyword evidence="3" id="KW-1185">Reference proteome</keyword>
<feature type="chain" id="PRO_5046376114" description="Secreted protein" evidence="1">
    <location>
        <begin position="25"/>
        <end position="166"/>
    </location>
</feature>
<evidence type="ECO:0000313" key="3">
    <source>
        <dbReference type="Proteomes" id="UP001501490"/>
    </source>
</evidence>
<evidence type="ECO:0000256" key="1">
    <source>
        <dbReference type="SAM" id="SignalP"/>
    </source>
</evidence>
<sequence>MLIRNLLRPLSATVAGFALLGVLAGCGSSAPSTGSSPSAAEATAVSSASATPAAAASADCAQVEALKASLVALGDVNVVKDGVDALNSAIATVKTDLDAASATASSNVAPELDQVRTAPAAVQTATSGVTKDNVRDKAPAIASSLRQLTTATSALSEALAHSCVAS</sequence>
<dbReference type="PROSITE" id="PS51257">
    <property type="entry name" value="PROKAR_LIPOPROTEIN"/>
    <property type="match status" value="1"/>
</dbReference>
<organism evidence="2 3">
    <name type="scientific">Microlunatus ginsengisoli</name>
    <dbReference type="NCBI Taxonomy" id="363863"/>
    <lineage>
        <taxon>Bacteria</taxon>
        <taxon>Bacillati</taxon>
        <taxon>Actinomycetota</taxon>
        <taxon>Actinomycetes</taxon>
        <taxon>Propionibacteriales</taxon>
        <taxon>Propionibacteriaceae</taxon>
        <taxon>Microlunatus</taxon>
    </lineage>
</organism>
<keyword evidence="1" id="KW-0732">Signal</keyword>
<evidence type="ECO:0008006" key="4">
    <source>
        <dbReference type="Google" id="ProtNLM"/>
    </source>
</evidence>